<evidence type="ECO:0000313" key="2">
    <source>
        <dbReference type="Proteomes" id="UP001595712"/>
    </source>
</evidence>
<comment type="caution">
    <text evidence="1">The sequence shown here is derived from an EMBL/GenBank/DDBJ whole genome shotgun (WGS) entry which is preliminary data.</text>
</comment>
<gene>
    <name evidence="1" type="ORF">ACFO8M_22290</name>
</gene>
<dbReference type="RefSeq" id="WP_387979711.1">
    <property type="nucleotide sequence ID" value="NZ_JBHRWO010000021.1"/>
</dbReference>
<protein>
    <recommendedName>
        <fullName evidence="3">Tetracyclin repressor-like C-terminal domain-containing protein</fullName>
    </recommendedName>
</protein>
<name>A0ABV7Q4C8_9ACTN</name>
<proteinExistence type="predicted"/>
<reference evidence="2" key="1">
    <citation type="journal article" date="2019" name="Int. J. Syst. Evol. Microbiol.">
        <title>The Global Catalogue of Microorganisms (GCM) 10K type strain sequencing project: providing services to taxonomists for standard genome sequencing and annotation.</title>
        <authorList>
            <consortium name="The Broad Institute Genomics Platform"/>
            <consortium name="The Broad Institute Genome Sequencing Center for Infectious Disease"/>
            <person name="Wu L."/>
            <person name="Ma J."/>
        </authorList>
    </citation>
    <scope>NUCLEOTIDE SEQUENCE [LARGE SCALE GENOMIC DNA]</scope>
    <source>
        <strain evidence="2">CGMCC 4.7396</strain>
    </source>
</reference>
<dbReference type="Proteomes" id="UP001595712">
    <property type="component" value="Unassembled WGS sequence"/>
</dbReference>
<organism evidence="1 2">
    <name type="scientific">Glycomyces rhizosphaerae</name>
    <dbReference type="NCBI Taxonomy" id="2054422"/>
    <lineage>
        <taxon>Bacteria</taxon>
        <taxon>Bacillati</taxon>
        <taxon>Actinomycetota</taxon>
        <taxon>Actinomycetes</taxon>
        <taxon>Glycomycetales</taxon>
        <taxon>Glycomycetaceae</taxon>
        <taxon>Glycomyces</taxon>
    </lineage>
</organism>
<sequence>MNLATSLLTRHFLMKGRQATEAVIHEILGQIVMPLITPDRTAT</sequence>
<dbReference type="EMBL" id="JBHRWO010000021">
    <property type="protein sequence ID" value="MFC3495226.1"/>
    <property type="molecule type" value="Genomic_DNA"/>
</dbReference>
<evidence type="ECO:0008006" key="3">
    <source>
        <dbReference type="Google" id="ProtNLM"/>
    </source>
</evidence>
<accession>A0ABV7Q4C8</accession>
<keyword evidence="2" id="KW-1185">Reference proteome</keyword>
<evidence type="ECO:0000313" key="1">
    <source>
        <dbReference type="EMBL" id="MFC3495226.1"/>
    </source>
</evidence>